<dbReference type="GO" id="GO:0016491">
    <property type="term" value="F:oxidoreductase activity"/>
    <property type="evidence" value="ECO:0007669"/>
    <property type="project" value="UniProtKB-KW"/>
</dbReference>
<evidence type="ECO:0000256" key="2">
    <source>
        <dbReference type="ARBA" id="ARBA00023002"/>
    </source>
</evidence>
<dbReference type="InterPro" id="IPR057326">
    <property type="entry name" value="KR_dom"/>
</dbReference>
<dbReference type="PRINTS" id="PR00081">
    <property type="entry name" value="GDHRDH"/>
</dbReference>
<protein>
    <submittedName>
        <fullName evidence="4">SDR family NAD(P)-dependent oxidoreductase</fullName>
        <ecNumber evidence="4">1.1.1.-</ecNumber>
    </submittedName>
</protein>
<evidence type="ECO:0000259" key="3">
    <source>
        <dbReference type="SMART" id="SM00822"/>
    </source>
</evidence>
<comment type="caution">
    <text evidence="4">The sequence shown here is derived from an EMBL/GenBank/DDBJ whole genome shotgun (WGS) entry which is preliminary data.</text>
</comment>
<keyword evidence="5" id="KW-1185">Reference proteome</keyword>
<dbReference type="Pfam" id="PF13561">
    <property type="entry name" value="adh_short_C2"/>
    <property type="match status" value="1"/>
</dbReference>
<dbReference type="EMBL" id="JBHSMQ010000008">
    <property type="protein sequence ID" value="MFC5457096.1"/>
    <property type="molecule type" value="Genomic_DNA"/>
</dbReference>
<proteinExistence type="inferred from homology"/>
<name>A0ABW0KXD9_9BACT</name>
<feature type="domain" description="Ketoreductase" evidence="3">
    <location>
        <begin position="10"/>
        <end position="182"/>
    </location>
</feature>
<dbReference type="SMART" id="SM00822">
    <property type="entry name" value="PKS_KR"/>
    <property type="match status" value="1"/>
</dbReference>
<gene>
    <name evidence="4" type="ORF">ACFQDI_19670</name>
</gene>
<dbReference type="CDD" id="cd05233">
    <property type="entry name" value="SDR_c"/>
    <property type="match status" value="1"/>
</dbReference>
<evidence type="ECO:0000313" key="5">
    <source>
        <dbReference type="Proteomes" id="UP001596052"/>
    </source>
</evidence>
<evidence type="ECO:0000313" key="4">
    <source>
        <dbReference type="EMBL" id="MFC5457096.1"/>
    </source>
</evidence>
<dbReference type="InterPro" id="IPR036291">
    <property type="entry name" value="NAD(P)-bd_dom_sf"/>
</dbReference>
<dbReference type="PANTHER" id="PTHR42760">
    <property type="entry name" value="SHORT-CHAIN DEHYDROGENASES/REDUCTASES FAMILY MEMBER"/>
    <property type="match status" value="1"/>
</dbReference>
<dbReference type="InterPro" id="IPR002347">
    <property type="entry name" value="SDR_fam"/>
</dbReference>
<accession>A0ABW0KXD9</accession>
<dbReference type="SUPFAM" id="SSF51735">
    <property type="entry name" value="NAD(P)-binding Rossmann-fold domains"/>
    <property type="match status" value="1"/>
</dbReference>
<dbReference type="Gene3D" id="3.40.50.720">
    <property type="entry name" value="NAD(P)-binding Rossmann-like Domain"/>
    <property type="match status" value="1"/>
</dbReference>
<dbReference type="PANTHER" id="PTHR42760:SF133">
    <property type="entry name" value="3-OXOACYL-[ACYL-CARRIER-PROTEIN] REDUCTASE"/>
    <property type="match status" value="1"/>
</dbReference>
<dbReference type="RefSeq" id="WP_377170031.1">
    <property type="nucleotide sequence ID" value="NZ_JBHSMQ010000008.1"/>
</dbReference>
<reference evidence="5" key="1">
    <citation type="journal article" date="2019" name="Int. J. Syst. Evol. Microbiol.">
        <title>The Global Catalogue of Microorganisms (GCM) 10K type strain sequencing project: providing services to taxonomists for standard genome sequencing and annotation.</title>
        <authorList>
            <consortium name="The Broad Institute Genomics Platform"/>
            <consortium name="The Broad Institute Genome Sequencing Center for Infectious Disease"/>
            <person name="Wu L."/>
            <person name="Ma J."/>
        </authorList>
    </citation>
    <scope>NUCLEOTIDE SEQUENCE [LARGE SCALE GENOMIC DNA]</scope>
    <source>
        <strain evidence="5">CGMCC 4.1469</strain>
    </source>
</reference>
<organism evidence="4 5">
    <name type="scientific">Prosthecobacter fluviatilis</name>
    <dbReference type="NCBI Taxonomy" id="445931"/>
    <lineage>
        <taxon>Bacteria</taxon>
        <taxon>Pseudomonadati</taxon>
        <taxon>Verrucomicrobiota</taxon>
        <taxon>Verrucomicrobiia</taxon>
        <taxon>Verrucomicrobiales</taxon>
        <taxon>Verrucomicrobiaceae</taxon>
        <taxon>Prosthecobacter</taxon>
    </lineage>
</organism>
<comment type="similarity">
    <text evidence="1">Belongs to the short-chain dehydrogenases/reductases (SDR) family.</text>
</comment>
<sequence>MIKAFSLEGRAALVTGSSQGIGFAMADGLHEAGARVVCHGLNERPADFPAWASYVACDLSADDAPAMLVQRAFEAEPGLDTLLCNAGSFFDVGFLEMTRERWNKTVQLNMASAFFTAQAFARRLVAEKRGGCILITSSTNGFQAEADSAAYDASKGALVMLTKSLAVSLADHGIRVNGVAPGLIKTPLTAGLVHSSDTAMVEHYEKKILLRRLGTPDDVAGAAVFLCSDAARYITGETIIIDGGLTTGQIGRK</sequence>
<keyword evidence="2 4" id="KW-0560">Oxidoreductase</keyword>
<evidence type="ECO:0000256" key="1">
    <source>
        <dbReference type="ARBA" id="ARBA00006484"/>
    </source>
</evidence>
<dbReference type="Proteomes" id="UP001596052">
    <property type="component" value="Unassembled WGS sequence"/>
</dbReference>
<dbReference type="EC" id="1.1.1.-" evidence="4"/>